<evidence type="ECO:0000313" key="2">
    <source>
        <dbReference type="EMBL" id="EFX75380.1"/>
    </source>
</evidence>
<dbReference type="InParanoid" id="E9GYG0"/>
<accession>E9GYG0</accession>
<reference evidence="2 3" key="1">
    <citation type="journal article" date="2011" name="Science">
        <title>The ecoresponsive genome of Daphnia pulex.</title>
        <authorList>
            <person name="Colbourne J.K."/>
            <person name="Pfrender M.E."/>
            <person name="Gilbert D."/>
            <person name="Thomas W.K."/>
            <person name="Tucker A."/>
            <person name="Oakley T.H."/>
            <person name="Tokishita S."/>
            <person name="Aerts A."/>
            <person name="Arnold G.J."/>
            <person name="Basu M.K."/>
            <person name="Bauer D.J."/>
            <person name="Caceres C.E."/>
            <person name="Carmel L."/>
            <person name="Casola C."/>
            <person name="Choi J.H."/>
            <person name="Detter J.C."/>
            <person name="Dong Q."/>
            <person name="Dusheyko S."/>
            <person name="Eads B.D."/>
            <person name="Frohlich T."/>
            <person name="Geiler-Samerotte K.A."/>
            <person name="Gerlach D."/>
            <person name="Hatcher P."/>
            <person name="Jogdeo S."/>
            <person name="Krijgsveld J."/>
            <person name="Kriventseva E.V."/>
            <person name="Kultz D."/>
            <person name="Laforsch C."/>
            <person name="Lindquist E."/>
            <person name="Lopez J."/>
            <person name="Manak J.R."/>
            <person name="Muller J."/>
            <person name="Pangilinan J."/>
            <person name="Patwardhan R.P."/>
            <person name="Pitluck S."/>
            <person name="Pritham E.J."/>
            <person name="Rechtsteiner A."/>
            <person name="Rho M."/>
            <person name="Rogozin I.B."/>
            <person name="Sakarya O."/>
            <person name="Salamov A."/>
            <person name="Schaack S."/>
            <person name="Shapiro H."/>
            <person name="Shiga Y."/>
            <person name="Skalitzky C."/>
            <person name="Smith Z."/>
            <person name="Souvorov A."/>
            <person name="Sung W."/>
            <person name="Tang Z."/>
            <person name="Tsuchiya D."/>
            <person name="Tu H."/>
            <person name="Vos H."/>
            <person name="Wang M."/>
            <person name="Wolf Y.I."/>
            <person name="Yamagata H."/>
            <person name="Yamada T."/>
            <person name="Ye Y."/>
            <person name="Shaw J.R."/>
            <person name="Andrews J."/>
            <person name="Crease T.J."/>
            <person name="Tang H."/>
            <person name="Lucas S.M."/>
            <person name="Robertson H.M."/>
            <person name="Bork P."/>
            <person name="Koonin E.V."/>
            <person name="Zdobnov E.M."/>
            <person name="Grigoriev I.V."/>
            <person name="Lynch M."/>
            <person name="Boore J.L."/>
        </authorList>
    </citation>
    <scope>NUCLEOTIDE SEQUENCE [LARGE SCALE GENOMIC DNA]</scope>
</reference>
<evidence type="ECO:0000313" key="3">
    <source>
        <dbReference type="Proteomes" id="UP000000305"/>
    </source>
</evidence>
<feature type="region of interest" description="Disordered" evidence="1">
    <location>
        <begin position="116"/>
        <end position="142"/>
    </location>
</feature>
<dbReference type="KEGG" id="dpx:DAPPUDRAFT_107854"/>
<dbReference type="AlphaFoldDB" id="E9GYG0"/>
<name>E9GYG0_DAPPU</name>
<dbReference type="HOGENOM" id="CLU_1016570_0_0_1"/>
<dbReference type="Proteomes" id="UP000000305">
    <property type="component" value="Unassembled WGS sequence"/>
</dbReference>
<feature type="compositionally biased region" description="Low complexity" evidence="1">
    <location>
        <begin position="37"/>
        <end position="48"/>
    </location>
</feature>
<proteinExistence type="predicted"/>
<feature type="compositionally biased region" description="Polar residues" evidence="1">
    <location>
        <begin position="53"/>
        <end position="73"/>
    </location>
</feature>
<gene>
    <name evidence="2" type="ORF">DAPPUDRAFT_107854</name>
</gene>
<organism evidence="2 3">
    <name type="scientific">Daphnia pulex</name>
    <name type="common">Water flea</name>
    <dbReference type="NCBI Taxonomy" id="6669"/>
    <lineage>
        <taxon>Eukaryota</taxon>
        <taxon>Metazoa</taxon>
        <taxon>Ecdysozoa</taxon>
        <taxon>Arthropoda</taxon>
        <taxon>Crustacea</taxon>
        <taxon>Branchiopoda</taxon>
        <taxon>Diplostraca</taxon>
        <taxon>Cladocera</taxon>
        <taxon>Anomopoda</taxon>
        <taxon>Daphniidae</taxon>
        <taxon>Daphnia</taxon>
    </lineage>
</organism>
<dbReference type="EMBL" id="GL732575">
    <property type="protein sequence ID" value="EFX75380.1"/>
    <property type="molecule type" value="Genomic_DNA"/>
</dbReference>
<feature type="region of interest" description="Disordered" evidence="1">
    <location>
        <begin position="37"/>
        <end position="73"/>
    </location>
</feature>
<sequence length="274" mass="30412">METPNGVDQPLAFDFSRKCELNPDGRQQLVLPKCRVAASSRSNSATRAPGGSTPVSYSMPTTPEMSETSPSPRQVSAGFFRFPFVGNNASPRRFRSRAMSAESNSEDIGPSVVVVGGSSSPPSDGFAHHHHQSAHEHPDPSLPVQAIQQTDKRLRFPRFLRRTHSASASTEAPPYALFLRTKRLMVLHTDEWSAFDYPNKLIAKYPFVAQVTVFHCTANRQSSMRILVWSTSTAGTQTRRLYLDCRMQSSGWVYAGRSLQRHHSSSRVYTDAVA</sequence>
<dbReference type="STRING" id="6669.E9GYG0"/>
<evidence type="ECO:0000256" key="1">
    <source>
        <dbReference type="SAM" id="MobiDB-lite"/>
    </source>
</evidence>
<protein>
    <submittedName>
        <fullName evidence="2">Uncharacterized protein</fullName>
    </submittedName>
</protein>
<keyword evidence="3" id="KW-1185">Reference proteome</keyword>